<comment type="subcellular location">
    <subcellularLocation>
        <location evidence="1">Membrane</location>
        <topology evidence="1">Multi-pass membrane protein</topology>
    </subcellularLocation>
</comment>
<dbReference type="InterPro" id="IPR006153">
    <property type="entry name" value="Cation/H_exchanger_TM"/>
</dbReference>
<dbReference type="GO" id="GO:0015297">
    <property type="term" value="F:antiporter activity"/>
    <property type="evidence" value="ECO:0007669"/>
    <property type="project" value="InterPro"/>
</dbReference>
<evidence type="ECO:0000256" key="5">
    <source>
        <dbReference type="ARBA" id="ARBA00023065"/>
    </source>
</evidence>
<reference evidence="10 11" key="1">
    <citation type="submission" date="2019-02" db="EMBL/GenBank/DDBJ databases">
        <title>Deep-cultivation of Planctomycetes and their phenomic and genomic characterization uncovers novel biology.</title>
        <authorList>
            <person name="Wiegand S."/>
            <person name="Jogler M."/>
            <person name="Boedeker C."/>
            <person name="Pinto D."/>
            <person name="Vollmers J."/>
            <person name="Rivas-Marin E."/>
            <person name="Kohn T."/>
            <person name="Peeters S.H."/>
            <person name="Heuer A."/>
            <person name="Rast P."/>
            <person name="Oberbeckmann S."/>
            <person name="Bunk B."/>
            <person name="Jeske O."/>
            <person name="Meyerdierks A."/>
            <person name="Storesund J.E."/>
            <person name="Kallscheuer N."/>
            <person name="Luecker S."/>
            <person name="Lage O.M."/>
            <person name="Pohl T."/>
            <person name="Merkel B.J."/>
            <person name="Hornburger P."/>
            <person name="Mueller R.-W."/>
            <person name="Bruemmer F."/>
            <person name="Labrenz M."/>
            <person name="Spormann A.M."/>
            <person name="Op Den Camp H."/>
            <person name="Overmann J."/>
            <person name="Amann R."/>
            <person name="Jetten M.S.M."/>
            <person name="Mascher T."/>
            <person name="Medema M.H."/>
            <person name="Devos D.P."/>
            <person name="Kaster A.-K."/>
            <person name="Ovreas L."/>
            <person name="Rohde M."/>
            <person name="Galperin M.Y."/>
            <person name="Jogler C."/>
        </authorList>
    </citation>
    <scope>NUCLEOTIDE SEQUENCE [LARGE SCALE GENOMIC DNA]</scope>
    <source>
        <strain evidence="10 11">Pla52o</strain>
    </source>
</reference>
<gene>
    <name evidence="10" type="primary">nhaS3</name>
    <name evidence="10" type="ORF">Pla52o_41610</name>
</gene>
<evidence type="ECO:0000256" key="4">
    <source>
        <dbReference type="ARBA" id="ARBA00022989"/>
    </source>
</evidence>
<dbReference type="InterPro" id="IPR050794">
    <property type="entry name" value="CPA2_transporter"/>
</dbReference>
<feature type="domain" description="Cation/H+ exchanger transmembrane" evidence="9">
    <location>
        <begin position="27"/>
        <end position="422"/>
    </location>
</feature>
<feature type="transmembrane region" description="Helical" evidence="8">
    <location>
        <begin position="401"/>
        <end position="423"/>
    </location>
</feature>
<dbReference type="Gene3D" id="1.20.1530.20">
    <property type="match status" value="1"/>
</dbReference>
<dbReference type="PANTHER" id="PTHR32468:SF0">
    <property type="entry name" value="K(+)_H(+) ANTIPORTER 1"/>
    <property type="match status" value="1"/>
</dbReference>
<feature type="transmembrane region" description="Helical" evidence="8">
    <location>
        <begin position="20"/>
        <end position="39"/>
    </location>
</feature>
<evidence type="ECO:0000313" key="10">
    <source>
        <dbReference type="EMBL" id="TWU21127.1"/>
    </source>
</evidence>
<sequence length="448" mass="48490">MREWVLFPPPMNNLDLSLHLFLQIAVILLFCRVVGLIAARLGQPQVVAEMIAGVALGPSLFGLWLPEWQQALFPWDASQTTRDSQSYLYPLSQLGLALYMFVVGMEFRVDIVRQHFRSSVAVSVAGMLVPFGLGAVLAWFFVRHTTMFMPQTGMIEAMLFLGASLCITAFPMLARIIHTKGLAGTRMGTVAIGAGAIDDAAAWCLLAVVLASFDSDFSLAYRSIAGGLAFVLIAAVVIRPLLNRLARFAIQKEGQLSDAGLVIALACMSLGAWFTDMIQLHAVFGAFVIGTVIPRGPISRQLIQRIEPLTVAILLPLFFTYSGLNTRIGVLDSVYLWSLCGVVLLVAVLGKGVACAVAAWQTGVPARESVGIGVLMNSRGLMELIIINIGLQRGLISEELFVVLVLMAIVTTLMASPIFDWLVPRSEPRPDPHSEPAAMQSEIPPVTT</sequence>
<evidence type="ECO:0000256" key="6">
    <source>
        <dbReference type="ARBA" id="ARBA00023136"/>
    </source>
</evidence>
<feature type="transmembrane region" description="Helical" evidence="8">
    <location>
        <begin position="154"/>
        <end position="177"/>
    </location>
</feature>
<feature type="transmembrane region" description="Helical" evidence="8">
    <location>
        <begin position="219"/>
        <end position="242"/>
    </location>
</feature>
<dbReference type="EMBL" id="SJPT01000007">
    <property type="protein sequence ID" value="TWU21127.1"/>
    <property type="molecule type" value="Genomic_DNA"/>
</dbReference>
<comment type="caution">
    <text evidence="10">The sequence shown here is derived from an EMBL/GenBank/DDBJ whole genome shotgun (WGS) entry which is preliminary data.</text>
</comment>
<dbReference type="InterPro" id="IPR038770">
    <property type="entry name" value="Na+/solute_symporter_sf"/>
</dbReference>
<evidence type="ECO:0000256" key="1">
    <source>
        <dbReference type="ARBA" id="ARBA00004141"/>
    </source>
</evidence>
<feature type="transmembrane region" description="Helical" evidence="8">
    <location>
        <begin position="189"/>
        <end position="213"/>
    </location>
</feature>
<evidence type="ECO:0000256" key="7">
    <source>
        <dbReference type="SAM" id="MobiDB-lite"/>
    </source>
</evidence>
<evidence type="ECO:0000313" key="11">
    <source>
        <dbReference type="Proteomes" id="UP000316304"/>
    </source>
</evidence>
<keyword evidence="5" id="KW-0406">Ion transport</keyword>
<dbReference type="GO" id="GO:0016020">
    <property type="term" value="C:membrane"/>
    <property type="evidence" value="ECO:0007669"/>
    <property type="project" value="UniProtKB-SubCell"/>
</dbReference>
<keyword evidence="4 8" id="KW-1133">Transmembrane helix</keyword>
<feature type="transmembrane region" description="Helical" evidence="8">
    <location>
        <begin position="254"/>
        <end position="274"/>
    </location>
</feature>
<organism evidence="10 11">
    <name type="scientific">Novipirellula galeiformis</name>
    <dbReference type="NCBI Taxonomy" id="2528004"/>
    <lineage>
        <taxon>Bacteria</taxon>
        <taxon>Pseudomonadati</taxon>
        <taxon>Planctomycetota</taxon>
        <taxon>Planctomycetia</taxon>
        <taxon>Pirellulales</taxon>
        <taxon>Pirellulaceae</taxon>
        <taxon>Novipirellula</taxon>
    </lineage>
</organism>
<evidence type="ECO:0000256" key="2">
    <source>
        <dbReference type="ARBA" id="ARBA00022448"/>
    </source>
</evidence>
<dbReference type="Proteomes" id="UP000316304">
    <property type="component" value="Unassembled WGS sequence"/>
</dbReference>
<feature type="transmembrane region" description="Helical" evidence="8">
    <location>
        <begin position="309"/>
        <end position="328"/>
    </location>
</feature>
<evidence type="ECO:0000259" key="9">
    <source>
        <dbReference type="Pfam" id="PF00999"/>
    </source>
</evidence>
<keyword evidence="6 8" id="KW-0472">Membrane</keyword>
<feature type="transmembrane region" description="Helical" evidence="8">
    <location>
        <begin position="119"/>
        <end position="142"/>
    </location>
</feature>
<evidence type="ECO:0000256" key="8">
    <source>
        <dbReference type="SAM" id="Phobius"/>
    </source>
</evidence>
<keyword evidence="2" id="KW-0813">Transport</keyword>
<protein>
    <submittedName>
        <fullName evidence="10">High-affinity Na(+)/H(+) antiporter NhaS3</fullName>
    </submittedName>
</protein>
<feature type="region of interest" description="Disordered" evidence="7">
    <location>
        <begin position="429"/>
        <end position="448"/>
    </location>
</feature>
<feature type="transmembrane region" description="Helical" evidence="8">
    <location>
        <begin position="280"/>
        <end position="297"/>
    </location>
</feature>
<proteinExistence type="predicted"/>
<dbReference type="PANTHER" id="PTHR32468">
    <property type="entry name" value="CATION/H + ANTIPORTER"/>
    <property type="match status" value="1"/>
</dbReference>
<dbReference type="GO" id="GO:1902600">
    <property type="term" value="P:proton transmembrane transport"/>
    <property type="evidence" value="ECO:0007669"/>
    <property type="project" value="InterPro"/>
</dbReference>
<name>A0A5C6CBB1_9BACT</name>
<dbReference type="AlphaFoldDB" id="A0A5C6CBB1"/>
<evidence type="ECO:0000256" key="3">
    <source>
        <dbReference type="ARBA" id="ARBA00022692"/>
    </source>
</evidence>
<feature type="transmembrane region" description="Helical" evidence="8">
    <location>
        <begin position="334"/>
        <end position="358"/>
    </location>
</feature>
<keyword evidence="3 8" id="KW-0812">Transmembrane</keyword>
<keyword evidence="11" id="KW-1185">Reference proteome</keyword>
<feature type="transmembrane region" description="Helical" evidence="8">
    <location>
        <begin position="46"/>
        <end position="66"/>
    </location>
</feature>
<accession>A0A5C6CBB1</accession>
<feature type="transmembrane region" description="Helical" evidence="8">
    <location>
        <begin position="86"/>
        <end position="107"/>
    </location>
</feature>
<dbReference type="Pfam" id="PF00999">
    <property type="entry name" value="Na_H_Exchanger"/>
    <property type="match status" value="1"/>
</dbReference>